<proteinExistence type="predicted"/>
<sequence>MANPGCFPAATQIAFGPLLASKLIEPDNIVIDAKTGISGAGRGGGVSFAASNENLIPYGLLKHVNMPEIETAIEQLAVPVPRLVSTPHLVPMPGASLWPLIVVVQQTRRNVWTLPGATTKIGLSCMSLTSRHRPNGQPAKTLHLLAMPLIPNVIW</sequence>
<comment type="caution">
    <text evidence="2">The sequence shown here is derived from an EMBL/GenBank/DDBJ whole genome shotgun (WGS) entry which is preliminary data.</text>
</comment>
<gene>
    <name evidence="2" type="ORF">V6575_22835</name>
</gene>
<dbReference type="Gene3D" id="3.30.360.10">
    <property type="entry name" value="Dihydrodipicolinate Reductase, domain 2"/>
    <property type="match status" value="1"/>
</dbReference>
<dbReference type="InterPro" id="IPR058924">
    <property type="entry name" value="AGPR_dimerisation_dom"/>
</dbReference>
<keyword evidence="3" id="KW-1185">Reference proteome</keyword>
<organism evidence="2 3">
    <name type="scientific">Roseibium algae</name>
    <dbReference type="NCBI Taxonomy" id="3123038"/>
    <lineage>
        <taxon>Bacteria</taxon>
        <taxon>Pseudomonadati</taxon>
        <taxon>Pseudomonadota</taxon>
        <taxon>Alphaproteobacteria</taxon>
        <taxon>Hyphomicrobiales</taxon>
        <taxon>Stappiaceae</taxon>
        <taxon>Roseibium</taxon>
    </lineage>
</organism>
<accession>A0ABU8TRW6</accession>
<dbReference type="PANTHER" id="PTHR32338">
    <property type="entry name" value="N-ACETYL-GAMMA-GLUTAMYL-PHOSPHATE REDUCTASE, CHLOROPLASTIC-RELATED-RELATED"/>
    <property type="match status" value="1"/>
</dbReference>
<dbReference type="Pfam" id="PF22698">
    <property type="entry name" value="Semialdhyde_dhC_1"/>
    <property type="match status" value="1"/>
</dbReference>
<dbReference type="EMBL" id="JBAKIA010000033">
    <property type="protein sequence ID" value="MEJ8476921.1"/>
    <property type="molecule type" value="Genomic_DNA"/>
</dbReference>
<feature type="domain" description="N-acetyl-gamma-glutamyl-phosphate reductase dimerisation" evidence="1">
    <location>
        <begin position="6"/>
        <end position="93"/>
    </location>
</feature>
<dbReference type="InterPro" id="IPR050085">
    <property type="entry name" value="AGPR"/>
</dbReference>
<dbReference type="Proteomes" id="UP001385499">
    <property type="component" value="Unassembled WGS sequence"/>
</dbReference>
<evidence type="ECO:0000259" key="1">
    <source>
        <dbReference type="Pfam" id="PF22698"/>
    </source>
</evidence>
<protein>
    <recommendedName>
        <fullName evidence="1">N-acetyl-gamma-glutamyl-phosphate reductase dimerisation domain-containing protein</fullName>
    </recommendedName>
</protein>
<evidence type="ECO:0000313" key="2">
    <source>
        <dbReference type="EMBL" id="MEJ8476921.1"/>
    </source>
</evidence>
<name>A0ABU8TRW6_9HYPH</name>
<evidence type="ECO:0000313" key="3">
    <source>
        <dbReference type="Proteomes" id="UP001385499"/>
    </source>
</evidence>
<reference evidence="2 3" key="1">
    <citation type="submission" date="2024-02" db="EMBL/GenBank/DDBJ databases">
        <title>Roseibium algae sp. nov., isolated from marine alga (Grateloupia sp.), showing potential in myo-inositol conversion.</title>
        <authorList>
            <person name="Wang Y."/>
        </authorList>
    </citation>
    <scope>NUCLEOTIDE SEQUENCE [LARGE SCALE GENOMIC DNA]</scope>
    <source>
        <strain evidence="2 3">H3510</strain>
    </source>
</reference>
<dbReference type="PANTHER" id="PTHR32338:SF10">
    <property type="entry name" value="N-ACETYL-GAMMA-GLUTAMYL-PHOSPHATE REDUCTASE, CHLOROPLASTIC-RELATED"/>
    <property type="match status" value="1"/>
</dbReference>
<dbReference type="RefSeq" id="WP_340277785.1">
    <property type="nucleotide sequence ID" value="NZ_JBAKIA010000033.1"/>
</dbReference>
<dbReference type="SUPFAM" id="SSF55347">
    <property type="entry name" value="Glyceraldehyde-3-phosphate dehydrogenase-like, C-terminal domain"/>
    <property type="match status" value="1"/>
</dbReference>